<name>A0A8J8SAP2_9FIRM</name>
<evidence type="ECO:0000313" key="4">
    <source>
        <dbReference type="Proteomes" id="UP000677305"/>
    </source>
</evidence>
<dbReference type="AlphaFoldDB" id="A0A8J8SAP2"/>
<dbReference type="Pfam" id="PF00041">
    <property type="entry name" value="fn3"/>
    <property type="match status" value="1"/>
</dbReference>
<dbReference type="InterPro" id="IPR013783">
    <property type="entry name" value="Ig-like_fold"/>
</dbReference>
<sequence>MKKRLSMFIFFVLFIFSNVIVNAATAGDELQQPENGWKRYEVVKEGIADNRITYEGDWGGQYYSYKTTNFIKFNFVGTELRLIRRLSSYSSKNLSVTIDGIKYQTDNKDSMPEYTPVIMFEIKNLANVEHAVVIDTTTADSAHHVSLDYIDMDENGELKGYDESPIQIEAPTNLTAQSSDYNITLNWDAVEGADNYTILRSTTLDAIDTIIGSSEETTYIDSDVEPGITYYYIVRAVKNSVESTDSNIASAMIKKVNPAVLQIKLSTTDIYEFRVTMNEAENFIKWYIDRSNDNGLPFYKFAAESEIEPYTDANEYLIYNKIVWFKVKEYIKQ</sequence>
<gene>
    <name evidence="3" type="ORF">HYG85_02205</name>
</gene>
<accession>A0A8J8SAP2</accession>
<dbReference type="EMBL" id="CP058561">
    <property type="protein sequence ID" value="QUH27789.1"/>
    <property type="molecule type" value="Genomic_DNA"/>
</dbReference>
<feature type="signal peptide" evidence="1">
    <location>
        <begin position="1"/>
        <end position="23"/>
    </location>
</feature>
<proteinExistence type="predicted"/>
<dbReference type="SUPFAM" id="SSF49265">
    <property type="entry name" value="Fibronectin type III"/>
    <property type="match status" value="1"/>
</dbReference>
<dbReference type="InterPro" id="IPR036116">
    <property type="entry name" value="FN3_sf"/>
</dbReference>
<feature type="chain" id="PRO_5035258996" evidence="1">
    <location>
        <begin position="24"/>
        <end position="333"/>
    </location>
</feature>
<dbReference type="InterPro" id="IPR003961">
    <property type="entry name" value="FN3_dom"/>
</dbReference>
<dbReference type="PROSITE" id="PS50853">
    <property type="entry name" value="FN3"/>
    <property type="match status" value="1"/>
</dbReference>
<dbReference type="Gene3D" id="2.60.120.260">
    <property type="entry name" value="Galactose-binding domain-like"/>
    <property type="match status" value="1"/>
</dbReference>
<feature type="domain" description="Fibronectin type-III" evidence="2">
    <location>
        <begin position="170"/>
        <end position="256"/>
    </location>
</feature>
<keyword evidence="1" id="KW-0732">Signal</keyword>
<keyword evidence="4" id="KW-1185">Reference proteome</keyword>
<evidence type="ECO:0000259" key="2">
    <source>
        <dbReference type="PROSITE" id="PS50853"/>
    </source>
</evidence>
<dbReference type="Gene3D" id="2.60.40.10">
    <property type="entry name" value="Immunoglobulins"/>
    <property type="match status" value="1"/>
</dbReference>
<dbReference type="KEGG" id="vgu:HYG85_02205"/>
<dbReference type="CDD" id="cd00063">
    <property type="entry name" value="FN3"/>
    <property type="match status" value="1"/>
</dbReference>
<evidence type="ECO:0000313" key="3">
    <source>
        <dbReference type="EMBL" id="QUH27789.1"/>
    </source>
</evidence>
<reference evidence="3 4" key="1">
    <citation type="submission" date="2020-07" db="EMBL/GenBank/DDBJ databases">
        <title>Vallitalea guaymasensis genome.</title>
        <authorList>
            <person name="Postec A."/>
        </authorList>
    </citation>
    <scope>NUCLEOTIDE SEQUENCE [LARGE SCALE GENOMIC DNA]</scope>
    <source>
        <strain evidence="3 4">Ra1766G1</strain>
    </source>
</reference>
<evidence type="ECO:0000256" key="1">
    <source>
        <dbReference type="SAM" id="SignalP"/>
    </source>
</evidence>
<organism evidence="3 4">
    <name type="scientific">Vallitalea guaymasensis</name>
    <dbReference type="NCBI Taxonomy" id="1185412"/>
    <lineage>
        <taxon>Bacteria</taxon>
        <taxon>Bacillati</taxon>
        <taxon>Bacillota</taxon>
        <taxon>Clostridia</taxon>
        <taxon>Lachnospirales</taxon>
        <taxon>Vallitaleaceae</taxon>
        <taxon>Vallitalea</taxon>
    </lineage>
</organism>
<dbReference type="Proteomes" id="UP000677305">
    <property type="component" value="Chromosome"/>
</dbReference>
<protein>
    <submittedName>
        <fullName evidence="3">Fibronectin type III domain-containing protein</fullName>
    </submittedName>
</protein>
<dbReference type="RefSeq" id="WP_212692100.1">
    <property type="nucleotide sequence ID" value="NZ_CP058561.1"/>
</dbReference>